<feature type="domain" description="Nudix hydrolase" evidence="3">
    <location>
        <begin position="83"/>
        <end position="209"/>
    </location>
</feature>
<gene>
    <name evidence="4" type="ORF">E1298_01290</name>
</gene>
<name>A0A4R5CCK0_9ACTN</name>
<reference evidence="4 5" key="1">
    <citation type="submission" date="2019-03" db="EMBL/GenBank/DDBJ databases">
        <title>Draft genome sequences of novel Actinobacteria.</title>
        <authorList>
            <person name="Sahin N."/>
            <person name="Ay H."/>
            <person name="Saygin H."/>
        </authorList>
    </citation>
    <scope>NUCLEOTIDE SEQUENCE [LARGE SCALE GENOMIC DNA]</scope>
    <source>
        <strain evidence="4 5">H3C3</strain>
    </source>
</reference>
<comment type="cofactor">
    <cofactor evidence="1">
        <name>Mg(2+)</name>
        <dbReference type="ChEBI" id="CHEBI:18420"/>
    </cofactor>
</comment>
<dbReference type="GO" id="GO:0003677">
    <property type="term" value="F:DNA binding"/>
    <property type="evidence" value="ECO:0007669"/>
    <property type="project" value="InterPro"/>
</dbReference>
<comment type="caution">
    <text evidence="4">The sequence shown here is derived from an EMBL/GenBank/DDBJ whole genome shotgun (WGS) entry which is preliminary data.</text>
</comment>
<dbReference type="Proteomes" id="UP000294513">
    <property type="component" value="Unassembled WGS sequence"/>
</dbReference>
<dbReference type="PANTHER" id="PTHR43046:SF14">
    <property type="entry name" value="MUTT_NUDIX FAMILY PROTEIN"/>
    <property type="match status" value="1"/>
</dbReference>
<evidence type="ECO:0000256" key="2">
    <source>
        <dbReference type="ARBA" id="ARBA00022801"/>
    </source>
</evidence>
<dbReference type="AlphaFoldDB" id="A0A4R5CCK0"/>
<dbReference type="CDD" id="cd02883">
    <property type="entry name" value="NUDIX_Hydrolase"/>
    <property type="match status" value="1"/>
</dbReference>
<dbReference type="OrthoDB" id="4523834at2"/>
<dbReference type="InterPro" id="IPR000086">
    <property type="entry name" value="NUDIX_hydrolase_dom"/>
</dbReference>
<evidence type="ECO:0000313" key="4">
    <source>
        <dbReference type="EMBL" id="TDD97728.1"/>
    </source>
</evidence>
<dbReference type="Pfam" id="PF00293">
    <property type="entry name" value="NUDIX"/>
    <property type="match status" value="1"/>
</dbReference>
<dbReference type="PROSITE" id="PS00893">
    <property type="entry name" value="NUDIX_BOX"/>
    <property type="match status" value="1"/>
</dbReference>
<keyword evidence="5" id="KW-1185">Reference proteome</keyword>
<keyword evidence="2" id="KW-0378">Hydrolase</keyword>
<dbReference type="SUPFAM" id="SSF55811">
    <property type="entry name" value="Nudix"/>
    <property type="match status" value="1"/>
</dbReference>
<evidence type="ECO:0000256" key="1">
    <source>
        <dbReference type="ARBA" id="ARBA00001946"/>
    </source>
</evidence>
<dbReference type="InterPro" id="IPR015797">
    <property type="entry name" value="NUDIX_hydrolase-like_dom_sf"/>
</dbReference>
<dbReference type="GO" id="GO:0016787">
    <property type="term" value="F:hydrolase activity"/>
    <property type="evidence" value="ECO:0007669"/>
    <property type="project" value="UniProtKB-KW"/>
</dbReference>
<dbReference type="Gene3D" id="3.90.79.10">
    <property type="entry name" value="Nucleoside Triphosphate Pyrophosphohydrolase"/>
    <property type="match status" value="1"/>
</dbReference>
<protein>
    <submittedName>
        <fullName evidence="4">NUDIX domain-containing protein</fullName>
    </submittedName>
</protein>
<dbReference type="EMBL" id="SMKU01000002">
    <property type="protein sequence ID" value="TDD97728.1"/>
    <property type="molecule type" value="Genomic_DNA"/>
</dbReference>
<dbReference type="InterPro" id="IPR020084">
    <property type="entry name" value="NUDIX_hydrolase_CS"/>
</dbReference>
<sequence length="214" mass="23283">MGPTRSWTGRDATTLRKALRMTTDGFAARLQVAPRTVANWAAHPEMVPRLGAQDELDRLLAAAPAEVQAHLDDASASTGVEAAQVLRVAIAVLAHDGQVLLVRRRDDGAGISWQFPAGIIKPGERGEDVAVRETLAETGVHCSVKEHLGSRCHPVTGVQCDYYRCDYLAGDAYNRDSVENTGVTWAPQTQLTKFLSRETVYPPVLRMLEDTHAA</sequence>
<proteinExistence type="predicted"/>
<dbReference type="InterPro" id="IPR010982">
    <property type="entry name" value="Lambda_DNA-bd_dom_sf"/>
</dbReference>
<dbReference type="PANTHER" id="PTHR43046">
    <property type="entry name" value="GDP-MANNOSE MANNOSYL HYDROLASE"/>
    <property type="match status" value="1"/>
</dbReference>
<evidence type="ECO:0000313" key="5">
    <source>
        <dbReference type="Proteomes" id="UP000294513"/>
    </source>
</evidence>
<dbReference type="Gene3D" id="1.10.260.40">
    <property type="entry name" value="lambda repressor-like DNA-binding domains"/>
    <property type="match status" value="1"/>
</dbReference>
<accession>A0A4R5CCK0</accession>
<dbReference type="PROSITE" id="PS51462">
    <property type="entry name" value="NUDIX"/>
    <property type="match status" value="1"/>
</dbReference>
<organism evidence="4 5">
    <name type="scientific">Actinomadura rubrisoli</name>
    <dbReference type="NCBI Taxonomy" id="2530368"/>
    <lineage>
        <taxon>Bacteria</taxon>
        <taxon>Bacillati</taxon>
        <taxon>Actinomycetota</taxon>
        <taxon>Actinomycetes</taxon>
        <taxon>Streptosporangiales</taxon>
        <taxon>Thermomonosporaceae</taxon>
        <taxon>Actinomadura</taxon>
    </lineage>
</organism>
<evidence type="ECO:0000259" key="3">
    <source>
        <dbReference type="PROSITE" id="PS51462"/>
    </source>
</evidence>